<organism evidence="5 6">
    <name type="scientific">Prauserella shujinwangii</name>
    <dbReference type="NCBI Taxonomy" id="1453103"/>
    <lineage>
        <taxon>Bacteria</taxon>
        <taxon>Bacillati</taxon>
        <taxon>Actinomycetota</taxon>
        <taxon>Actinomycetes</taxon>
        <taxon>Pseudonocardiales</taxon>
        <taxon>Pseudonocardiaceae</taxon>
        <taxon>Prauserella</taxon>
    </lineage>
</organism>
<dbReference type="InterPro" id="IPR051257">
    <property type="entry name" value="Diverse_CBS-Domain"/>
</dbReference>
<feature type="domain" description="CBS" evidence="4">
    <location>
        <begin position="16"/>
        <end position="73"/>
    </location>
</feature>
<reference evidence="5 6" key="1">
    <citation type="submission" date="2018-03" db="EMBL/GenBank/DDBJ databases">
        <title>Genomic Encyclopedia of Type Strains, Phase III (KMG-III): the genomes of soil and plant-associated and newly described type strains.</title>
        <authorList>
            <person name="Whitman W."/>
        </authorList>
    </citation>
    <scope>NUCLEOTIDE SEQUENCE [LARGE SCALE GENOMIC DNA]</scope>
    <source>
        <strain evidence="5 6">CGMCC 4.7125</strain>
    </source>
</reference>
<dbReference type="Pfam" id="PF00571">
    <property type="entry name" value="CBS"/>
    <property type="match status" value="2"/>
</dbReference>
<dbReference type="PANTHER" id="PTHR43080:SF29">
    <property type="entry name" value="OS02G0818000 PROTEIN"/>
    <property type="match status" value="1"/>
</dbReference>
<gene>
    <name evidence="5" type="ORF">B0I33_1083</name>
</gene>
<accession>A0A2T0LQU0</accession>
<evidence type="ECO:0000256" key="2">
    <source>
        <dbReference type="PROSITE-ProRule" id="PRU00703"/>
    </source>
</evidence>
<evidence type="ECO:0000259" key="3">
    <source>
        <dbReference type="PROSITE" id="PS50914"/>
    </source>
</evidence>
<dbReference type="CDD" id="cd04586">
    <property type="entry name" value="CBS_pair_BON_assoc"/>
    <property type="match status" value="1"/>
</dbReference>
<proteinExistence type="predicted"/>
<dbReference type="RefSeq" id="WP_106180209.1">
    <property type="nucleotide sequence ID" value="NZ_PVNH01000008.1"/>
</dbReference>
<sequence length="233" mass="25399">MTHAPGIAAPDVRSVMTPRPYTVGPDTGFQEIAALLARQAISAVPVVDAEGHVLGVVSEADLLHRQERAGRDTRRVRFGGRAVRERLRKASGTCARELMTAPALTVDAAQPVPVAARELSRSGVRRVFVVSGGRLVGVLARRDLLRGYLRSDEEVRRDIAVEVFGRALWVQPDTVGIAVEHGVVTLLGRMERRSDAARAGRLAAAVPGVLEVRNRLGYVWDDQPDRRHSRARS</sequence>
<dbReference type="InterPro" id="IPR007055">
    <property type="entry name" value="BON_dom"/>
</dbReference>
<dbReference type="SMART" id="SM00116">
    <property type="entry name" value="CBS"/>
    <property type="match status" value="2"/>
</dbReference>
<dbReference type="Proteomes" id="UP000238362">
    <property type="component" value="Unassembled WGS sequence"/>
</dbReference>
<name>A0A2T0LQU0_9PSEU</name>
<dbReference type="PANTHER" id="PTHR43080">
    <property type="entry name" value="CBS DOMAIN-CONTAINING PROTEIN CBSX3, MITOCHONDRIAL"/>
    <property type="match status" value="1"/>
</dbReference>
<evidence type="ECO:0000313" key="6">
    <source>
        <dbReference type="Proteomes" id="UP000238362"/>
    </source>
</evidence>
<dbReference type="OrthoDB" id="3626971at2"/>
<dbReference type="PIRSF" id="PIRSF036990">
    <property type="entry name" value="UCP036990_CBS_BON"/>
    <property type="match status" value="1"/>
</dbReference>
<evidence type="ECO:0000256" key="1">
    <source>
        <dbReference type="ARBA" id="ARBA00023122"/>
    </source>
</evidence>
<evidence type="ECO:0000313" key="5">
    <source>
        <dbReference type="EMBL" id="PRX45857.1"/>
    </source>
</evidence>
<dbReference type="Gene3D" id="3.30.1340.30">
    <property type="match status" value="1"/>
</dbReference>
<dbReference type="InterPro" id="IPR017080">
    <property type="entry name" value="UCP036990_CBS_BON"/>
</dbReference>
<dbReference type="Pfam" id="PF04972">
    <property type="entry name" value="BON"/>
    <property type="match status" value="1"/>
</dbReference>
<dbReference type="AlphaFoldDB" id="A0A2T0LQU0"/>
<dbReference type="InterPro" id="IPR000644">
    <property type="entry name" value="CBS_dom"/>
</dbReference>
<keyword evidence="1 2" id="KW-0129">CBS domain</keyword>
<comment type="caution">
    <text evidence="5">The sequence shown here is derived from an EMBL/GenBank/DDBJ whole genome shotgun (WGS) entry which is preliminary data.</text>
</comment>
<protein>
    <submittedName>
        <fullName evidence="5">BON domain-containing protein</fullName>
    </submittedName>
</protein>
<feature type="domain" description="BON" evidence="3">
    <location>
        <begin position="151"/>
        <end position="220"/>
    </location>
</feature>
<feature type="domain" description="CBS" evidence="4">
    <location>
        <begin position="99"/>
        <end position="154"/>
    </location>
</feature>
<keyword evidence="6" id="KW-1185">Reference proteome</keyword>
<dbReference type="InterPro" id="IPR046342">
    <property type="entry name" value="CBS_dom_sf"/>
</dbReference>
<dbReference type="EMBL" id="PVNH01000008">
    <property type="protein sequence ID" value="PRX45857.1"/>
    <property type="molecule type" value="Genomic_DNA"/>
</dbReference>
<evidence type="ECO:0000259" key="4">
    <source>
        <dbReference type="PROSITE" id="PS51371"/>
    </source>
</evidence>
<dbReference type="PROSITE" id="PS50914">
    <property type="entry name" value="BON"/>
    <property type="match status" value="1"/>
</dbReference>
<dbReference type="Gene3D" id="3.10.580.10">
    <property type="entry name" value="CBS-domain"/>
    <property type="match status" value="1"/>
</dbReference>
<dbReference type="SUPFAM" id="SSF54631">
    <property type="entry name" value="CBS-domain pair"/>
    <property type="match status" value="1"/>
</dbReference>
<dbReference type="PROSITE" id="PS51371">
    <property type="entry name" value="CBS"/>
    <property type="match status" value="2"/>
</dbReference>